<dbReference type="EMBL" id="QTUC01000001">
    <property type="protein sequence ID" value="REF36401.1"/>
    <property type="molecule type" value="Genomic_DNA"/>
</dbReference>
<protein>
    <submittedName>
        <fullName evidence="2">Aminoglycoside/hydroxyurea antibiotic resistance kinase</fullName>
    </submittedName>
</protein>
<evidence type="ECO:0000313" key="3">
    <source>
        <dbReference type="Proteomes" id="UP000256485"/>
    </source>
</evidence>
<gene>
    <name evidence="2" type="ORF">DFJ64_1808</name>
</gene>
<dbReference type="RefSeq" id="WP_115850045.1">
    <property type="nucleotide sequence ID" value="NZ_QTUC01000001.1"/>
</dbReference>
<accession>A0A3D9VGF3</accession>
<evidence type="ECO:0000256" key="1">
    <source>
        <dbReference type="SAM" id="MobiDB-lite"/>
    </source>
</evidence>
<dbReference type="OrthoDB" id="3638028at2"/>
<keyword evidence="3" id="KW-1185">Reference proteome</keyword>
<feature type="region of interest" description="Disordered" evidence="1">
    <location>
        <begin position="244"/>
        <end position="304"/>
    </location>
</feature>
<comment type="caution">
    <text evidence="2">The sequence shown here is derived from an EMBL/GenBank/DDBJ whole genome shotgun (WGS) entry which is preliminary data.</text>
</comment>
<feature type="compositionally biased region" description="Polar residues" evidence="1">
    <location>
        <begin position="287"/>
        <end position="297"/>
    </location>
</feature>
<keyword evidence="2" id="KW-0418">Kinase</keyword>
<organism evidence="2 3">
    <name type="scientific">Thermasporomyces composti</name>
    <dbReference type="NCBI Taxonomy" id="696763"/>
    <lineage>
        <taxon>Bacteria</taxon>
        <taxon>Bacillati</taxon>
        <taxon>Actinomycetota</taxon>
        <taxon>Actinomycetes</taxon>
        <taxon>Propionibacteriales</taxon>
        <taxon>Nocardioidaceae</taxon>
        <taxon>Thermasporomyces</taxon>
    </lineage>
</organism>
<dbReference type="GO" id="GO:0016301">
    <property type="term" value="F:kinase activity"/>
    <property type="evidence" value="ECO:0007669"/>
    <property type="project" value="UniProtKB-KW"/>
</dbReference>
<keyword evidence="2" id="KW-0808">Transferase</keyword>
<dbReference type="InterPro" id="IPR006748">
    <property type="entry name" value="NH2Glyco/OHUrea_AB-resist_kin"/>
</dbReference>
<dbReference type="InterPro" id="IPR011009">
    <property type="entry name" value="Kinase-like_dom_sf"/>
</dbReference>
<proteinExistence type="predicted"/>
<dbReference type="GO" id="GO:0016773">
    <property type="term" value="F:phosphotransferase activity, alcohol group as acceptor"/>
    <property type="evidence" value="ECO:0007669"/>
    <property type="project" value="InterPro"/>
</dbReference>
<dbReference type="GO" id="GO:0019748">
    <property type="term" value="P:secondary metabolic process"/>
    <property type="evidence" value="ECO:0007669"/>
    <property type="project" value="InterPro"/>
</dbReference>
<reference evidence="2 3" key="1">
    <citation type="submission" date="2018-08" db="EMBL/GenBank/DDBJ databases">
        <title>Sequencing the genomes of 1000 actinobacteria strains.</title>
        <authorList>
            <person name="Klenk H.-P."/>
        </authorList>
    </citation>
    <scope>NUCLEOTIDE SEQUENCE [LARGE SCALE GENOMIC DNA]</scope>
    <source>
        <strain evidence="2 3">DSM 22891</strain>
    </source>
</reference>
<name>A0A3D9VGF3_THECX</name>
<dbReference type="Gene3D" id="3.90.1200.10">
    <property type="match status" value="1"/>
</dbReference>
<dbReference type="Pfam" id="PF04655">
    <property type="entry name" value="APH_6_hur"/>
    <property type="match status" value="1"/>
</dbReference>
<evidence type="ECO:0000313" key="2">
    <source>
        <dbReference type="EMBL" id="REF36401.1"/>
    </source>
</evidence>
<dbReference type="Proteomes" id="UP000256485">
    <property type="component" value="Unassembled WGS sequence"/>
</dbReference>
<dbReference type="AlphaFoldDB" id="A0A3D9VGF3"/>
<sequence length="337" mass="36690">MIDVPEPFAREITEREGADGARWIASLPDLVDELCARWSCTPSGWVMHGRVGIVVPVRRGDGSSAVLKVSFPHPGNDHEPVALATWSGRGAVLLYERDDARYAMLLERVDHSTLLSLDDTDEAAAICGRLTRRLAVPAPPNVPRLSERAKAQERALLDAYELLTDHVPRRVVDTAIDTIRELAMEQPDTLVHGDLHDKNVVRGTREPWLAIDPKGFAGDPAVSAMSVVIGGFQRQIPTDELCAELPGDWRSSPTPPNSTGNASSAGRRLTPSCTPAISARRRGRNATGPSTSPNESRPLSREREGCRAAVALTPPPPVDVSWMNTLRCRVERECVSS</sequence>
<dbReference type="SUPFAM" id="SSF56112">
    <property type="entry name" value="Protein kinase-like (PK-like)"/>
    <property type="match status" value="1"/>
</dbReference>